<evidence type="ECO:0000313" key="1">
    <source>
        <dbReference type="EMBL" id="CAA0094121.1"/>
    </source>
</evidence>
<reference evidence="1 2" key="1">
    <citation type="submission" date="2019-11" db="EMBL/GenBank/DDBJ databases">
        <authorList>
            <person name="Holert J."/>
        </authorList>
    </citation>
    <scope>NUCLEOTIDE SEQUENCE [LARGE SCALE GENOMIC DNA]</scope>
    <source>
        <strain evidence="1">BC5_2</strain>
    </source>
</reference>
<dbReference type="Proteomes" id="UP000434580">
    <property type="component" value="Unassembled WGS sequence"/>
</dbReference>
<evidence type="ECO:0000313" key="2">
    <source>
        <dbReference type="Proteomes" id="UP000434580"/>
    </source>
</evidence>
<dbReference type="InterPro" id="IPR015003">
    <property type="entry name" value="DUF1853"/>
</dbReference>
<gene>
    <name evidence="1" type="ORF">DPBNPPHM_03171</name>
</gene>
<organism evidence="1 2">
    <name type="scientific">BD1-7 clade bacterium</name>
    <dbReference type="NCBI Taxonomy" id="2029982"/>
    <lineage>
        <taxon>Bacteria</taxon>
        <taxon>Pseudomonadati</taxon>
        <taxon>Pseudomonadota</taxon>
        <taxon>Gammaproteobacteria</taxon>
        <taxon>Cellvibrionales</taxon>
        <taxon>Spongiibacteraceae</taxon>
        <taxon>BD1-7 clade</taxon>
    </lineage>
</organism>
<dbReference type="EMBL" id="CACSII010000003">
    <property type="protein sequence ID" value="CAA0094121.1"/>
    <property type="molecule type" value="Genomic_DNA"/>
</dbReference>
<name>A0A5S9NTV5_9GAMM</name>
<dbReference type="AlphaFoldDB" id="A0A5S9NTV5"/>
<proteinExistence type="predicted"/>
<dbReference type="Pfam" id="PF08907">
    <property type="entry name" value="DUF1853"/>
    <property type="match status" value="1"/>
</dbReference>
<accession>A0A5S9NTV5</accession>
<sequence length="343" mass="38970">MKGAPNFPQLLSTSLSVQDTSRPMPLRHPNVRDLFWAVASPEMMVQHAHNSLAALPDVDWFLALDRSPQALEVHLQQRNLWMLGTYFEALWEFYLANNPNTQLLAKNVQVFVERNGRPATLGEIDFVYFCHQRRKAIHLEVAVKYYMFVGQGEQSSTSDLDHWIGPQCNDRLDIKHKKLIGRQSTIAQTQEGKKVLAELGIGECEPEIALKGFLFYPIDNLAAPALTNDGHQRGIWLRQSEVASWLVRYQADCSVWQVLEKPSWLATELDRFPMMTNDELVRRVDCHFTQSEDLSVAEEGAPMRSPRPLQCAGFVSGAEVIRFFVVPDSWPLLTKATAHLMLG</sequence>
<protein>
    <recommendedName>
        <fullName evidence="3">DUF1853 family protein</fullName>
    </recommendedName>
</protein>
<evidence type="ECO:0008006" key="3">
    <source>
        <dbReference type="Google" id="ProtNLM"/>
    </source>
</evidence>